<name>A0ABV0X5S0_9TELE</name>
<accession>A0ABV0X5S0</accession>
<evidence type="ECO:0000313" key="1">
    <source>
        <dbReference type="EMBL" id="MEQ2276901.1"/>
    </source>
</evidence>
<keyword evidence="2" id="KW-1185">Reference proteome</keyword>
<protein>
    <submittedName>
        <fullName evidence="1">Uncharacterized protein</fullName>
    </submittedName>
</protein>
<dbReference type="Proteomes" id="UP001444071">
    <property type="component" value="Unassembled WGS sequence"/>
</dbReference>
<dbReference type="Pfam" id="PF15964">
    <property type="entry name" value="CCCAP"/>
    <property type="match status" value="1"/>
</dbReference>
<organism evidence="1 2">
    <name type="scientific">Xenotaenia resolanae</name>
    <dbReference type="NCBI Taxonomy" id="208358"/>
    <lineage>
        <taxon>Eukaryota</taxon>
        <taxon>Metazoa</taxon>
        <taxon>Chordata</taxon>
        <taxon>Craniata</taxon>
        <taxon>Vertebrata</taxon>
        <taxon>Euteleostomi</taxon>
        <taxon>Actinopterygii</taxon>
        <taxon>Neopterygii</taxon>
        <taxon>Teleostei</taxon>
        <taxon>Neoteleostei</taxon>
        <taxon>Acanthomorphata</taxon>
        <taxon>Ovalentaria</taxon>
        <taxon>Atherinomorphae</taxon>
        <taxon>Cyprinodontiformes</taxon>
        <taxon>Goodeidae</taxon>
        <taxon>Xenotaenia</taxon>
    </lineage>
</organism>
<reference evidence="1 2" key="1">
    <citation type="submission" date="2021-06" db="EMBL/GenBank/DDBJ databases">
        <authorList>
            <person name="Palmer J.M."/>
        </authorList>
    </citation>
    <scope>NUCLEOTIDE SEQUENCE [LARGE SCALE GENOMIC DNA]</scope>
    <source>
        <strain evidence="1 2">XR_2019</strain>
        <tissue evidence="1">Muscle</tissue>
    </source>
</reference>
<evidence type="ECO:0000313" key="2">
    <source>
        <dbReference type="Proteomes" id="UP001444071"/>
    </source>
</evidence>
<sequence length="79" mass="9103">MKQNRGGQLKDSSMLTLSEVHLTNLMLQQLDRHCQSSAQQVCELLAKQSQLMQERNVLSVEMQNLRVEIPNMRHEPLST</sequence>
<comment type="caution">
    <text evidence="1">The sequence shown here is derived from an EMBL/GenBank/DDBJ whole genome shotgun (WGS) entry which is preliminary data.</text>
</comment>
<proteinExistence type="predicted"/>
<gene>
    <name evidence="1" type="ORF">XENORESO_014202</name>
</gene>
<dbReference type="InterPro" id="IPR031887">
    <property type="entry name" value="SDCCAG8"/>
</dbReference>
<dbReference type="EMBL" id="JAHRIM010090529">
    <property type="protein sequence ID" value="MEQ2276901.1"/>
    <property type="molecule type" value="Genomic_DNA"/>
</dbReference>